<proteinExistence type="predicted"/>
<feature type="transmembrane region" description="Helical" evidence="1">
    <location>
        <begin position="49"/>
        <end position="73"/>
    </location>
</feature>
<keyword evidence="4" id="KW-1185">Reference proteome</keyword>
<accession>A0A2N8NUE2</accession>
<evidence type="ECO:0000313" key="4">
    <source>
        <dbReference type="Proteomes" id="UP000235945"/>
    </source>
</evidence>
<keyword evidence="1" id="KW-0812">Transmembrane</keyword>
<gene>
    <name evidence="3" type="ORF">AF335_17330</name>
    <name evidence="2" type="ORF">FHS36_003665</name>
</gene>
<dbReference type="EMBL" id="LGUI01000005">
    <property type="protein sequence ID" value="PNE32372.1"/>
    <property type="molecule type" value="Genomic_DNA"/>
</dbReference>
<dbReference type="RefSeq" id="WP_102919337.1">
    <property type="nucleotide sequence ID" value="NZ_JACHJF010000011.1"/>
</dbReference>
<reference evidence="2 5" key="3">
    <citation type="submission" date="2020-08" db="EMBL/GenBank/DDBJ databases">
        <title>Genomic Encyclopedia of Type Strains, Phase III (KMG-III): the genomes of soil and plant-associated and newly described type strains.</title>
        <authorList>
            <person name="Whitman W."/>
        </authorList>
    </citation>
    <scope>NUCLEOTIDE SEQUENCE [LARGE SCALE GENOMIC DNA]</scope>
    <source>
        <strain evidence="2 5">CECT 3259</strain>
    </source>
</reference>
<feature type="transmembrane region" description="Helical" evidence="1">
    <location>
        <begin position="162"/>
        <end position="182"/>
    </location>
</feature>
<dbReference type="EMBL" id="JACHJF010000011">
    <property type="protein sequence ID" value="MBB5120223.1"/>
    <property type="molecule type" value="Genomic_DNA"/>
</dbReference>
<evidence type="ECO:0000313" key="5">
    <source>
        <dbReference type="Proteomes" id="UP000528608"/>
    </source>
</evidence>
<evidence type="ECO:0000313" key="2">
    <source>
        <dbReference type="EMBL" id="MBB5120223.1"/>
    </source>
</evidence>
<dbReference type="OrthoDB" id="4350996at2"/>
<sequence length="272" mass="29649">MDTTFSTLAGNTREQTGATLTLIAVTGAVIALITWAAHEHRSKGRIQLWILLTASFLSWATDAGGRFLLQITISRSADQLVLFQSFGTEQPLWYLMVNIVTLSFPAYLAFLAFTDGWSPGKYWLTVTICTAVDMALEYLTIHVAGVYSYTGFQTLRLYGLPLVWPISYVTVSMCMGALVFFFGKQLNGIRWLLALPMLGSGYMGFITVTSWPALVALKTDLNTSGRFAAGVLTAVGLLAILYTISLFLKAAPDLPATTSDLPGEESSTLRKS</sequence>
<dbReference type="Proteomes" id="UP000235945">
    <property type="component" value="Unassembled WGS sequence"/>
</dbReference>
<keyword evidence="1" id="KW-1133">Transmembrane helix</keyword>
<protein>
    <submittedName>
        <fullName evidence="3">Uncharacterized protein</fullName>
    </submittedName>
</protein>
<feature type="transmembrane region" description="Helical" evidence="1">
    <location>
        <begin position="93"/>
        <end position="113"/>
    </location>
</feature>
<organism evidence="3 4">
    <name type="scientific">Streptomyces eurocidicus</name>
    <name type="common">Streptoverticillium eurocidicus</name>
    <dbReference type="NCBI Taxonomy" id="66423"/>
    <lineage>
        <taxon>Bacteria</taxon>
        <taxon>Bacillati</taxon>
        <taxon>Actinomycetota</taxon>
        <taxon>Actinomycetes</taxon>
        <taxon>Kitasatosporales</taxon>
        <taxon>Streptomycetaceae</taxon>
        <taxon>Streptomyces</taxon>
    </lineage>
</organism>
<evidence type="ECO:0000313" key="3">
    <source>
        <dbReference type="EMBL" id="PNE32372.1"/>
    </source>
</evidence>
<reference evidence="3" key="2">
    <citation type="submission" date="2015-07" db="EMBL/GenBank/DDBJ databases">
        <authorList>
            <person name="Noorani M."/>
        </authorList>
    </citation>
    <scope>NUCLEOTIDE SEQUENCE [LARGE SCALE GENOMIC DNA]</scope>
    <source>
        <strain evidence="3">ATCC 27428</strain>
    </source>
</reference>
<dbReference type="Proteomes" id="UP000528608">
    <property type="component" value="Unassembled WGS sequence"/>
</dbReference>
<keyword evidence="1" id="KW-0472">Membrane</keyword>
<feature type="transmembrane region" description="Helical" evidence="1">
    <location>
        <begin position="227"/>
        <end position="248"/>
    </location>
</feature>
<evidence type="ECO:0000256" key="1">
    <source>
        <dbReference type="SAM" id="Phobius"/>
    </source>
</evidence>
<feature type="transmembrane region" description="Helical" evidence="1">
    <location>
        <begin position="191"/>
        <end position="215"/>
    </location>
</feature>
<feature type="transmembrane region" description="Helical" evidence="1">
    <location>
        <begin position="20"/>
        <end position="37"/>
    </location>
</feature>
<feature type="transmembrane region" description="Helical" evidence="1">
    <location>
        <begin position="122"/>
        <end position="150"/>
    </location>
</feature>
<comment type="caution">
    <text evidence="3">The sequence shown here is derived from an EMBL/GenBank/DDBJ whole genome shotgun (WGS) entry which is preliminary data.</text>
</comment>
<dbReference type="AlphaFoldDB" id="A0A2N8NUE2"/>
<name>A0A2N8NUE2_STREU</name>
<reference evidence="4" key="1">
    <citation type="submission" date="2015-07" db="EMBL/GenBank/DDBJ databases">
        <authorList>
            <person name="Graham D.E."/>
            <person name="Giannone R.J."/>
            <person name="Gulvik C.A."/>
            <person name="Hettich R.L."/>
            <person name="Klingeman D.M."/>
            <person name="Mahan K.M."/>
            <person name="Parry R.J."/>
            <person name="Spain J.C."/>
        </authorList>
    </citation>
    <scope>NUCLEOTIDE SEQUENCE [LARGE SCALE GENOMIC DNA]</scope>
    <source>
        <strain evidence="4">ATCC 27428</strain>
    </source>
</reference>